<accession>A0A4Y5SKA0</accession>
<sequence>MLKDVLRLIEEGTSNPKEIAKKLGVEEEKVLGAIEILKSLGYLKSNEQESCSACPLKNLCPTSCSPGDRVLYFELSR</sequence>
<protein>
    <submittedName>
        <fullName evidence="1">DNA-binding protein</fullName>
    </submittedName>
</protein>
<dbReference type="RefSeq" id="WP_139680720.1">
    <property type="nucleotide sequence ID" value="NZ_CP040846.1"/>
</dbReference>
<dbReference type="GO" id="GO:0003677">
    <property type="term" value="F:DNA binding"/>
    <property type="evidence" value="ECO:0007669"/>
    <property type="project" value="UniProtKB-KW"/>
</dbReference>
<dbReference type="GeneID" id="40474890"/>
<proteinExistence type="predicted"/>
<organism evidence="1 2">
    <name type="scientific">Thermococcus indicus</name>
    <dbReference type="NCBI Taxonomy" id="2586643"/>
    <lineage>
        <taxon>Archaea</taxon>
        <taxon>Methanobacteriati</taxon>
        <taxon>Methanobacteriota</taxon>
        <taxon>Thermococci</taxon>
        <taxon>Thermococcales</taxon>
        <taxon>Thermococcaceae</taxon>
        <taxon>Thermococcus</taxon>
    </lineage>
</organism>
<dbReference type="EMBL" id="CP040846">
    <property type="protein sequence ID" value="QDA31377.1"/>
    <property type="molecule type" value="Genomic_DNA"/>
</dbReference>
<dbReference type="Proteomes" id="UP000306007">
    <property type="component" value="Chromosome"/>
</dbReference>
<name>A0A4Y5SKA0_9EURY</name>
<evidence type="ECO:0000313" key="1">
    <source>
        <dbReference type="EMBL" id="QDA31377.1"/>
    </source>
</evidence>
<reference evidence="1 2" key="1">
    <citation type="submission" date="2019-06" db="EMBL/GenBank/DDBJ databases">
        <title>Thermococcus indicus sp. nov., a Fe(III)-reducing hyperthermophilic archaeon isolated from the Onnuri vent field of the Central Indian Ocean ridge.</title>
        <authorList>
            <person name="Lim J.K."/>
            <person name="Kim Y.J."/>
            <person name="Kwon K.K."/>
        </authorList>
    </citation>
    <scope>NUCLEOTIDE SEQUENCE [LARGE SCALE GENOMIC DNA]</scope>
    <source>
        <strain evidence="1 2">IOH1</strain>
    </source>
</reference>
<keyword evidence="1" id="KW-0238">DNA-binding</keyword>
<dbReference type="AlphaFoldDB" id="A0A4Y5SKA0"/>
<evidence type="ECO:0000313" key="2">
    <source>
        <dbReference type="Proteomes" id="UP000306007"/>
    </source>
</evidence>
<keyword evidence="2" id="KW-1185">Reference proteome</keyword>
<dbReference type="OrthoDB" id="85694at2157"/>
<gene>
    <name evidence="1" type="ORF">FH039_06860</name>
</gene>
<dbReference type="KEGG" id="tic:FH039_06860"/>